<feature type="binding site" evidence="3">
    <location>
        <position position="98"/>
    </location>
    <ligand>
        <name>ATP</name>
        <dbReference type="ChEBI" id="CHEBI:30616"/>
    </ligand>
</feature>
<comment type="caution">
    <text evidence="7">The sequence shown here is derived from an EMBL/GenBank/DDBJ whole genome shotgun (WGS) entry which is preliminary data.</text>
</comment>
<evidence type="ECO:0000313" key="7">
    <source>
        <dbReference type="EMBL" id="KKO98023.1"/>
    </source>
</evidence>
<dbReference type="PROSITE" id="PS00107">
    <property type="entry name" value="PROTEIN_KINASE_ATP"/>
    <property type="match status" value="1"/>
</dbReference>
<keyword evidence="2 3" id="KW-0067">ATP-binding</keyword>
<proteinExistence type="inferred from homology"/>
<dbReference type="CDD" id="cd00180">
    <property type="entry name" value="PKc"/>
    <property type="match status" value="1"/>
</dbReference>
<dbReference type="SUPFAM" id="SSF56112">
    <property type="entry name" value="Protein kinase-like (PK-like)"/>
    <property type="match status" value="1"/>
</dbReference>
<dbReference type="AlphaFoldDB" id="A0A0F9ZY56"/>
<dbReference type="SMART" id="SM00220">
    <property type="entry name" value="S_TKc"/>
    <property type="match status" value="1"/>
</dbReference>
<accession>A0A0F9ZY56</accession>
<evidence type="ECO:0000256" key="4">
    <source>
        <dbReference type="RuleBase" id="RU000304"/>
    </source>
</evidence>
<feature type="region of interest" description="Disordered" evidence="5">
    <location>
        <begin position="354"/>
        <end position="382"/>
    </location>
</feature>
<dbReference type="PANTHER" id="PTHR44167:SF24">
    <property type="entry name" value="SERINE_THREONINE-PROTEIN KINASE CHK2"/>
    <property type="match status" value="1"/>
</dbReference>
<dbReference type="GO" id="GO:0005524">
    <property type="term" value="F:ATP binding"/>
    <property type="evidence" value="ECO:0007669"/>
    <property type="project" value="UniProtKB-UniRule"/>
</dbReference>
<sequence length="382" mass="42404">MSTTTESSKTISIKSNGTMGTYSGDIAATGGLWHSQPSLTDSTFSHRTWNEKDELHSNANKGIYTCDKYLRGSVLGQGAWSVVTKVKRIADGKLFAGKASCDEQLNQEIKILLKFSHKLSLFERTKLTYSFSIAQNNILKVVELHQQGEAAGAKILITELCEEGDLGEHIYHVPGGMGKRDILLVMSQIGDALAFIHEQNYYHSDVKPRNILIRKLNPIEVVLADCADCQVCGTEIYGDKDIRTQTGTYKFWSPEMAKHIRHDGKEDDIWALGITLLSMMAQLPEMRVTHKKKIYDDVYKHTGRCGKQARDLLALNPEDGLVKLAGRMLVLASKGRIIAAECSQEAKKLLEQLDKDGEESKGKGTEGLGIQSPEGFKPISFW</sequence>
<evidence type="ECO:0000256" key="1">
    <source>
        <dbReference type="ARBA" id="ARBA00022741"/>
    </source>
</evidence>
<comment type="similarity">
    <text evidence="4">Belongs to the protein kinase superfamily.</text>
</comment>
<dbReference type="OMA" id="MSITAWT"/>
<dbReference type="GO" id="GO:0004674">
    <property type="term" value="F:protein serine/threonine kinase activity"/>
    <property type="evidence" value="ECO:0007669"/>
    <property type="project" value="UniProtKB-KW"/>
</dbReference>
<dbReference type="Proteomes" id="UP000034112">
    <property type="component" value="Unassembled WGS sequence"/>
</dbReference>
<dbReference type="PROSITE" id="PS00108">
    <property type="entry name" value="PROTEIN_KINASE_ST"/>
    <property type="match status" value="1"/>
</dbReference>
<organism evidence="7 8">
    <name type="scientific">Trichoderma harzianum</name>
    <name type="common">Hypocrea lixii</name>
    <dbReference type="NCBI Taxonomy" id="5544"/>
    <lineage>
        <taxon>Eukaryota</taxon>
        <taxon>Fungi</taxon>
        <taxon>Dikarya</taxon>
        <taxon>Ascomycota</taxon>
        <taxon>Pezizomycotina</taxon>
        <taxon>Sordariomycetes</taxon>
        <taxon>Hypocreomycetidae</taxon>
        <taxon>Hypocreales</taxon>
        <taxon>Hypocreaceae</taxon>
        <taxon>Trichoderma</taxon>
    </lineage>
</organism>
<keyword evidence="7" id="KW-0808">Transferase</keyword>
<gene>
    <name evidence="7" type="ORF">THAR02_09875</name>
</gene>
<dbReference type="InterPro" id="IPR011009">
    <property type="entry name" value="Kinase-like_dom_sf"/>
</dbReference>
<dbReference type="Pfam" id="PF00069">
    <property type="entry name" value="Pkinase"/>
    <property type="match status" value="1"/>
</dbReference>
<dbReference type="PROSITE" id="PS50011">
    <property type="entry name" value="PROTEIN_KINASE_DOM"/>
    <property type="match status" value="1"/>
</dbReference>
<dbReference type="PANTHER" id="PTHR44167">
    <property type="entry name" value="OVARIAN-SPECIFIC SERINE/THREONINE-PROTEIN KINASE LOK-RELATED"/>
    <property type="match status" value="1"/>
</dbReference>
<keyword evidence="1 3" id="KW-0547">Nucleotide-binding</keyword>
<evidence type="ECO:0000259" key="6">
    <source>
        <dbReference type="PROSITE" id="PS50011"/>
    </source>
</evidence>
<keyword evidence="7" id="KW-0418">Kinase</keyword>
<dbReference type="EMBL" id="JOKZ01000472">
    <property type="protein sequence ID" value="KKO98023.1"/>
    <property type="molecule type" value="Genomic_DNA"/>
</dbReference>
<name>A0A0F9ZY56_TRIHA</name>
<dbReference type="OrthoDB" id="10252171at2759"/>
<dbReference type="InterPro" id="IPR008271">
    <property type="entry name" value="Ser/Thr_kinase_AS"/>
</dbReference>
<evidence type="ECO:0000256" key="3">
    <source>
        <dbReference type="PROSITE-ProRule" id="PRU10141"/>
    </source>
</evidence>
<dbReference type="Gene3D" id="1.10.510.10">
    <property type="entry name" value="Transferase(Phosphotransferase) domain 1"/>
    <property type="match status" value="1"/>
</dbReference>
<dbReference type="InterPro" id="IPR017441">
    <property type="entry name" value="Protein_kinase_ATP_BS"/>
</dbReference>
<feature type="compositionally biased region" description="Basic and acidic residues" evidence="5">
    <location>
        <begin position="354"/>
        <end position="364"/>
    </location>
</feature>
<dbReference type="InterPro" id="IPR000719">
    <property type="entry name" value="Prot_kinase_dom"/>
</dbReference>
<protein>
    <submittedName>
        <fullName evidence="7">Serine/threonine protein kinase</fullName>
    </submittedName>
</protein>
<evidence type="ECO:0000313" key="8">
    <source>
        <dbReference type="Proteomes" id="UP000034112"/>
    </source>
</evidence>
<evidence type="ECO:0000256" key="2">
    <source>
        <dbReference type="ARBA" id="ARBA00022840"/>
    </source>
</evidence>
<evidence type="ECO:0000256" key="5">
    <source>
        <dbReference type="SAM" id="MobiDB-lite"/>
    </source>
</evidence>
<feature type="domain" description="Protein kinase" evidence="6">
    <location>
        <begin position="69"/>
        <end position="350"/>
    </location>
</feature>
<keyword evidence="4 7" id="KW-0723">Serine/threonine-protein kinase</keyword>
<reference evidence="8" key="1">
    <citation type="journal article" date="2015" name="Genome Announc.">
        <title>Draft whole-genome sequence of the biocontrol agent Trichoderma harzianum T6776.</title>
        <authorList>
            <person name="Baroncelli R."/>
            <person name="Piaggeschi G."/>
            <person name="Fiorini L."/>
            <person name="Bertolini E."/>
            <person name="Zapparata A."/>
            <person name="Pe M.E."/>
            <person name="Sarrocco S."/>
            <person name="Vannacci G."/>
        </authorList>
    </citation>
    <scope>NUCLEOTIDE SEQUENCE [LARGE SCALE GENOMIC DNA]</scope>
    <source>
        <strain evidence="8">T6776</strain>
    </source>
</reference>